<sequence length="78" mass="8965">MSFNVASFLISVTSNLSKVKQVKNRARLDLKDENISKIYIQKVKSSTFLDFTVVDFEKWRILGSLAKEIEKLINEIKG</sequence>
<evidence type="ECO:0000313" key="2">
    <source>
        <dbReference type="Proteomes" id="UP001153678"/>
    </source>
</evidence>
<organism evidence="1 2">
    <name type="scientific">Funneliformis geosporum</name>
    <dbReference type="NCBI Taxonomy" id="1117311"/>
    <lineage>
        <taxon>Eukaryota</taxon>
        <taxon>Fungi</taxon>
        <taxon>Fungi incertae sedis</taxon>
        <taxon>Mucoromycota</taxon>
        <taxon>Glomeromycotina</taxon>
        <taxon>Glomeromycetes</taxon>
        <taxon>Glomerales</taxon>
        <taxon>Glomeraceae</taxon>
        <taxon>Funneliformis</taxon>
    </lineage>
</organism>
<dbReference type="EMBL" id="CAMKVN010009131">
    <property type="protein sequence ID" value="CAI2193134.1"/>
    <property type="molecule type" value="Genomic_DNA"/>
</dbReference>
<gene>
    <name evidence="1" type="ORF">FWILDA_LOCUS15923</name>
</gene>
<keyword evidence="2" id="KW-1185">Reference proteome</keyword>
<dbReference type="OrthoDB" id="2338248at2759"/>
<protein>
    <submittedName>
        <fullName evidence="1">10567_t:CDS:1</fullName>
    </submittedName>
</protein>
<proteinExistence type="predicted"/>
<accession>A0A9W4T517</accession>
<evidence type="ECO:0000313" key="1">
    <source>
        <dbReference type="EMBL" id="CAI2193134.1"/>
    </source>
</evidence>
<dbReference type="AlphaFoldDB" id="A0A9W4T517"/>
<reference evidence="1" key="1">
    <citation type="submission" date="2022-08" db="EMBL/GenBank/DDBJ databases">
        <authorList>
            <person name="Kallberg Y."/>
            <person name="Tangrot J."/>
            <person name="Rosling A."/>
        </authorList>
    </citation>
    <scope>NUCLEOTIDE SEQUENCE</scope>
    <source>
        <strain evidence="1">Wild A</strain>
    </source>
</reference>
<name>A0A9W4T517_9GLOM</name>
<feature type="non-terminal residue" evidence="1">
    <location>
        <position position="1"/>
    </location>
</feature>
<comment type="caution">
    <text evidence="1">The sequence shown here is derived from an EMBL/GenBank/DDBJ whole genome shotgun (WGS) entry which is preliminary data.</text>
</comment>
<dbReference type="Proteomes" id="UP001153678">
    <property type="component" value="Unassembled WGS sequence"/>
</dbReference>